<protein>
    <submittedName>
        <fullName evidence="1">Uncharacterized protein</fullName>
    </submittedName>
</protein>
<dbReference type="EMBL" id="JACHBG010000005">
    <property type="protein sequence ID" value="MBB6485620.1"/>
    <property type="molecule type" value="Genomic_DNA"/>
</dbReference>
<dbReference type="AlphaFoldDB" id="A0A7X0ME32"/>
<accession>A0A7X0ME32</accession>
<gene>
    <name evidence="1" type="ORF">GGD46_002908</name>
</gene>
<dbReference type="RefSeq" id="WP_184704847.1">
    <property type="nucleotide sequence ID" value="NZ_JACHBG010000005.1"/>
</dbReference>
<evidence type="ECO:0000313" key="2">
    <source>
        <dbReference type="Proteomes" id="UP000565576"/>
    </source>
</evidence>
<proteinExistence type="predicted"/>
<reference evidence="1 2" key="1">
    <citation type="submission" date="2020-08" db="EMBL/GenBank/DDBJ databases">
        <title>Genomic Encyclopedia of Type Strains, Phase IV (KMG-V): Genome sequencing to study the core and pangenomes of soil and plant-associated prokaryotes.</title>
        <authorList>
            <person name="Whitman W."/>
        </authorList>
    </citation>
    <scope>NUCLEOTIDE SEQUENCE [LARGE SCALE GENOMIC DNA]</scope>
    <source>
        <strain evidence="1 2">SEMIA 4060</strain>
    </source>
</reference>
<organism evidence="1 2">
    <name type="scientific">Rhizobium lusitanum</name>
    <dbReference type="NCBI Taxonomy" id="293958"/>
    <lineage>
        <taxon>Bacteria</taxon>
        <taxon>Pseudomonadati</taxon>
        <taxon>Pseudomonadota</taxon>
        <taxon>Alphaproteobacteria</taxon>
        <taxon>Hyphomicrobiales</taxon>
        <taxon>Rhizobiaceae</taxon>
        <taxon>Rhizobium/Agrobacterium group</taxon>
        <taxon>Rhizobium</taxon>
    </lineage>
</organism>
<name>A0A7X0ME32_9HYPH</name>
<dbReference type="Proteomes" id="UP000565576">
    <property type="component" value="Unassembled WGS sequence"/>
</dbReference>
<comment type="caution">
    <text evidence="1">The sequence shown here is derived from an EMBL/GenBank/DDBJ whole genome shotgun (WGS) entry which is preliminary data.</text>
</comment>
<sequence length="140" mass="15972">MIDISDAFRDALKLKGSWNQILFSTLLASLGEKVPDGCTDWEDGVENWGVVFNGEEVISFVCEPIPIAFVKRRFSKDLNAIMNRFGVIHVDAEEFDAEIYRVDKTILKDVFVDVTDVVDYKCISLKDIWYATVTMPVRKD</sequence>
<evidence type="ECO:0000313" key="1">
    <source>
        <dbReference type="EMBL" id="MBB6485620.1"/>
    </source>
</evidence>